<evidence type="ECO:0000256" key="1">
    <source>
        <dbReference type="ARBA" id="ARBA00008791"/>
    </source>
</evidence>
<protein>
    <submittedName>
        <fullName evidence="3">Universal stress family protein</fullName>
    </submittedName>
</protein>
<evidence type="ECO:0000313" key="3">
    <source>
        <dbReference type="EMBL" id="KHD97868.1"/>
    </source>
</evidence>
<evidence type="ECO:0000313" key="4">
    <source>
        <dbReference type="Proteomes" id="UP000030466"/>
    </source>
</evidence>
<name>A0A0A6VUJ4_KOCRO</name>
<evidence type="ECO:0000259" key="2">
    <source>
        <dbReference type="Pfam" id="PF00582"/>
    </source>
</evidence>
<feature type="domain" description="UspA" evidence="2">
    <location>
        <begin position="3"/>
        <end position="135"/>
    </location>
</feature>
<sequence length="297" mass="30947">MPEQIVVGYDGSENSERALDWAIQEAGTLAGELRVVVSMGRPVAVDPSLYGPFLEAIEEEADKVAAAAVTRARDAGVPAVAVVERGDAAGVLVHESEDAASLVLGRRGRRGVRGRLGSVTAAAAAHAKCPVIVLPDRWDPRARDARGATGPFAGRVVVGVDRLGRDNPAVLAAGRYAARHGAGLALVTVVPEALSMPTGSADLDRAVREQLTEPAQSLVDQVAESVREDHPELDVETFVFSGQPADQLVEAGRSAELVVVGSRGYGGFRGLLMGSVSQAVLQEGEGPVMVVPARRKS</sequence>
<dbReference type="PANTHER" id="PTHR46268">
    <property type="entry name" value="STRESS RESPONSE PROTEIN NHAX"/>
    <property type="match status" value="1"/>
</dbReference>
<dbReference type="PRINTS" id="PR01438">
    <property type="entry name" value="UNVRSLSTRESS"/>
</dbReference>
<dbReference type="CDD" id="cd00293">
    <property type="entry name" value="USP-like"/>
    <property type="match status" value="1"/>
</dbReference>
<dbReference type="InterPro" id="IPR006015">
    <property type="entry name" value="Universal_stress_UspA"/>
</dbReference>
<dbReference type="OrthoDB" id="3665908at2"/>
<reference evidence="3 4" key="1">
    <citation type="journal article" date="2003" name="Int. J. Syst. Evol. Microbiol.">
        <title>Kocuria polaris sp. nov., an orange-pigmented psychrophilic bacterium isolated from an Antarctic cyanobacterial mat sample.</title>
        <authorList>
            <person name="Reddy G.S."/>
            <person name="Prakash J.S."/>
            <person name="Prabahar V."/>
            <person name="Matsumoto G.I."/>
            <person name="Stackebrandt E."/>
            <person name="Shivaji S."/>
        </authorList>
    </citation>
    <scope>NUCLEOTIDE SEQUENCE [LARGE SCALE GENOMIC DNA]</scope>
    <source>
        <strain evidence="3 4">CMS 76or</strain>
    </source>
</reference>
<comment type="similarity">
    <text evidence="1">Belongs to the universal stress protein A family.</text>
</comment>
<dbReference type="AlphaFoldDB" id="A0A0A6VUJ4"/>
<feature type="domain" description="UspA" evidence="2">
    <location>
        <begin position="155"/>
        <end position="292"/>
    </location>
</feature>
<dbReference type="InterPro" id="IPR006016">
    <property type="entry name" value="UspA"/>
</dbReference>
<dbReference type="Gene3D" id="3.40.50.620">
    <property type="entry name" value="HUPs"/>
    <property type="match status" value="2"/>
</dbReference>
<dbReference type="InterPro" id="IPR014729">
    <property type="entry name" value="Rossmann-like_a/b/a_fold"/>
</dbReference>
<gene>
    <name evidence="3" type="ORF">GY22_07065</name>
</gene>
<dbReference type="Pfam" id="PF00582">
    <property type="entry name" value="Usp"/>
    <property type="match status" value="2"/>
</dbReference>
<comment type="caution">
    <text evidence="3">The sequence shown here is derived from an EMBL/GenBank/DDBJ whole genome shotgun (WGS) entry which is preliminary data.</text>
</comment>
<keyword evidence="4" id="KW-1185">Reference proteome</keyword>
<accession>A0A0A6VUJ4</accession>
<dbReference type="PANTHER" id="PTHR46268:SF6">
    <property type="entry name" value="UNIVERSAL STRESS PROTEIN UP12"/>
    <property type="match status" value="1"/>
</dbReference>
<dbReference type="RefSeq" id="WP_035925396.1">
    <property type="nucleotide sequence ID" value="NZ_JSUH01000005.1"/>
</dbReference>
<dbReference type="SUPFAM" id="SSF52402">
    <property type="entry name" value="Adenine nucleotide alpha hydrolases-like"/>
    <property type="match status" value="2"/>
</dbReference>
<organism evidence="3 4">
    <name type="scientific">Kocuria rosea subsp. polaris</name>
    <dbReference type="NCBI Taxonomy" id="136273"/>
    <lineage>
        <taxon>Bacteria</taxon>
        <taxon>Bacillati</taxon>
        <taxon>Actinomycetota</taxon>
        <taxon>Actinomycetes</taxon>
        <taxon>Micrococcales</taxon>
        <taxon>Micrococcaceae</taxon>
        <taxon>Kocuria</taxon>
    </lineage>
</organism>
<dbReference type="EMBL" id="JSUH01000005">
    <property type="protein sequence ID" value="KHD97868.1"/>
    <property type="molecule type" value="Genomic_DNA"/>
</dbReference>
<dbReference type="Proteomes" id="UP000030466">
    <property type="component" value="Unassembled WGS sequence"/>
</dbReference>
<proteinExistence type="inferred from homology"/>